<dbReference type="PANTHER" id="PTHR20957:SF0">
    <property type="entry name" value="RNA-BINDING PROTEIN 48"/>
    <property type="match status" value="1"/>
</dbReference>
<dbReference type="AlphaFoldDB" id="A0ABD3BEX2"/>
<feature type="region of interest" description="Disordered" evidence="1">
    <location>
        <begin position="111"/>
        <end position="134"/>
    </location>
</feature>
<evidence type="ECO:0000313" key="3">
    <source>
        <dbReference type="Proteomes" id="UP001632038"/>
    </source>
</evidence>
<dbReference type="PANTHER" id="PTHR20957">
    <property type="entry name" value="RNA-BINDING PROTEIN 48"/>
    <property type="match status" value="1"/>
</dbReference>
<organism evidence="2 3">
    <name type="scientific">Castilleja foliolosa</name>
    <dbReference type="NCBI Taxonomy" id="1961234"/>
    <lineage>
        <taxon>Eukaryota</taxon>
        <taxon>Viridiplantae</taxon>
        <taxon>Streptophyta</taxon>
        <taxon>Embryophyta</taxon>
        <taxon>Tracheophyta</taxon>
        <taxon>Spermatophyta</taxon>
        <taxon>Magnoliopsida</taxon>
        <taxon>eudicotyledons</taxon>
        <taxon>Gunneridae</taxon>
        <taxon>Pentapetalae</taxon>
        <taxon>asterids</taxon>
        <taxon>lamiids</taxon>
        <taxon>Lamiales</taxon>
        <taxon>Orobanchaceae</taxon>
        <taxon>Pedicularideae</taxon>
        <taxon>Castillejinae</taxon>
        <taxon>Castilleja</taxon>
    </lineage>
</organism>
<gene>
    <name evidence="2" type="ORF">CASFOL_040113</name>
</gene>
<evidence type="ECO:0000256" key="1">
    <source>
        <dbReference type="SAM" id="MobiDB-lite"/>
    </source>
</evidence>
<evidence type="ECO:0000313" key="2">
    <source>
        <dbReference type="EMBL" id="KAL3615819.1"/>
    </source>
</evidence>
<reference evidence="3" key="1">
    <citation type="journal article" date="2024" name="IScience">
        <title>Strigolactones Initiate the Formation of Haustorium-like Structures in Castilleja.</title>
        <authorList>
            <person name="Buerger M."/>
            <person name="Peterson D."/>
            <person name="Chory J."/>
        </authorList>
    </citation>
    <scope>NUCLEOTIDE SEQUENCE [LARGE SCALE GENOMIC DNA]</scope>
</reference>
<feature type="compositionally biased region" description="Basic residues" evidence="1">
    <location>
        <begin position="124"/>
        <end position="134"/>
    </location>
</feature>
<dbReference type="Proteomes" id="UP001632038">
    <property type="component" value="Unassembled WGS sequence"/>
</dbReference>
<proteinExistence type="predicted"/>
<protein>
    <submittedName>
        <fullName evidence="2">Uncharacterized protein</fullName>
    </submittedName>
</protein>
<keyword evidence="3" id="KW-1185">Reference proteome</keyword>
<comment type="caution">
    <text evidence="2">The sequence shown here is derived from an EMBL/GenBank/DDBJ whole genome shotgun (WGS) entry which is preliminary data.</text>
</comment>
<dbReference type="InterPro" id="IPR039599">
    <property type="entry name" value="RBM48"/>
</dbReference>
<dbReference type="EMBL" id="JAVIJP010000099">
    <property type="protein sequence ID" value="KAL3615819.1"/>
    <property type="molecule type" value="Genomic_DNA"/>
</dbReference>
<name>A0ABD3BEX2_9LAMI</name>
<sequence length="134" mass="16113">MDAEDCDAYTDVYWIKFHQMNNARFAKRKIDESVFLEDRLRVSYAPLYESLSDTKDKLEERRKEVLARLNLYTPFPRQLIESRIDSSNEEYFLSESMNRTVHFVREKLNKIQSNAEQQEDGPSKRKRVDSRKRI</sequence>
<accession>A0ABD3BEX2</accession>